<reference evidence="2 3" key="1">
    <citation type="submission" date="2018-04" db="EMBL/GenBank/DDBJ databases">
        <title>Subsurface microbial communities from deep shales in Ohio and West Virginia, USA.</title>
        <authorList>
            <person name="Wrighton K."/>
        </authorList>
    </citation>
    <scope>NUCLEOTIDE SEQUENCE [LARGE SCALE GENOMIC DNA]</scope>
    <source>
        <strain evidence="2 3">WC1</strain>
    </source>
</reference>
<dbReference type="EMBL" id="QAXS01000030">
    <property type="protein sequence ID" value="PTV95052.1"/>
    <property type="molecule type" value="Genomic_DNA"/>
</dbReference>
<dbReference type="RefSeq" id="WP_108141687.1">
    <property type="nucleotide sequence ID" value="NZ_QAXS01000030.1"/>
</dbReference>
<comment type="caution">
    <text evidence="2">The sequence shown here is derived from an EMBL/GenBank/DDBJ whole genome shotgun (WGS) entry which is preliminary data.</text>
</comment>
<gene>
    <name evidence="2" type="ORF">C8C76_13042</name>
</gene>
<evidence type="ECO:0000313" key="3">
    <source>
        <dbReference type="Proteomes" id="UP000244089"/>
    </source>
</evidence>
<dbReference type="AlphaFoldDB" id="A0A2T5RH53"/>
<organism evidence="2 3">
    <name type="scientific">Halanaerobium saccharolyticum</name>
    <dbReference type="NCBI Taxonomy" id="43595"/>
    <lineage>
        <taxon>Bacteria</taxon>
        <taxon>Bacillati</taxon>
        <taxon>Bacillota</taxon>
        <taxon>Clostridia</taxon>
        <taxon>Halanaerobiales</taxon>
        <taxon>Halanaerobiaceae</taxon>
        <taxon>Halanaerobium</taxon>
    </lineage>
</organism>
<proteinExistence type="predicted"/>
<dbReference type="Pfam" id="PF00534">
    <property type="entry name" value="Glycos_transf_1"/>
    <property type="match status" value="1"/>
</dbReference>
<name>A0A2T5RH53_9FIRM</name>
<dbReference type="Gene3D" id="3.40.50.2000">
    <property type="entry name" value="Glycogen Phosphorylase B"/>
    <property type="match status" value="1"/>
</dbReference>
<evidence type="ECO:0000259" key="1">
    <source>
        <dbReference type="Pfam" id="PF00534"/>
    </source>
</evidence>
<accession>A0A2T5RH53</accession>
<dbReference type="Proteomes" id="UP000244089">
    <property type="component" value="Unassembled WGS sequence"/>
</dbReference>
<dbReference type="InterPro" id="IPR001296">
    <property type="entry name" value="Glyco_trans_1"/>
</dbReference>
<keyword evidence="2" id="KW-0808">Transferase</keyword>
<dbReference type="SUPFAM" id="SSF53756">
    <property type="entry name" value="UDP-Glycosyltransferase/glycogen phosphorylase"/>
    <property type="match status" value="1"/>
</dbReference>
<feature type="domain" description="Glycosyl transferase family 1" evidence="1">
    <location>
        <begin position="126"/>
        <end position="251"/>
    </location>
</feature>
<protein>
    <submittedName>
        <fullName evidence="2">Glycosyl transferase family 1</fullName>
    </submittedName>
</protein>
<dbReference type="OrthoDB" id="9813214at2"/>
<dbReference type="GO" id="GO:0016757">
    <property type="term" value="F:glycosyltransferase activity"/>
    <property type="evidence" value="ECO:0007669"/>
    <property type="project" value="InterPro"/>
</dbReference>
<evidence type="ECO:0000313" key="2">
    <source>
        <dbReference type="EMBL" id="PTV95052.1"/>
    </source>
</evidence>
<sequence>MIKIIFMRSKNAFLPEIDAYIDYFNKFKRFKAYDSSKLKKVKLETFDVIWEFKGLGGVRTNKNQILVHEYPSLSTGKFPKLKNYIKSKINPKPDIRIFLNKTVREGFNFNDGIEFCYRDMGIDDLFTSQIKNDKEYDFVYMGSISKEREIDKFLKVFTKKNNGKLCLIGNLDTKIYNKYKKNDNLIFTGKVPYLKVPQIASKARYGINYIPDKYPFNIQTSTKILEYLALGLKVVTTDYKWIRDFEEKHKSSFYKLDYNNLKFNKENIEKHEFVSNFNPQDYFWDNLIENSNIKNKILSLINKKLR</sequence>